<keyword evidence="1" id="KW-0472">Membrane</keyword>
<feature type="transmembrane region" description="Helical" evidence="1">
    <location>
        <begin position="208"/>
        <end position="225"/>
    </location>
</feature>
<evidence type="ECO:0000313" key="3">
    <source>
        <dbReference type="Proteomes" id="UP000253436"/>
    </source>
</evidence>
<dbReference type="Proteomes" id="UP000253436">
    <property type="component" value="Unassembled WGS sequence"/>
</dbReference>
<evidence type="ECO:0000256" key="1">
    <source>
        <dbReference type="SAM" id="Phobius"/>
    </source>
</evidence>
<keyword evidence="1" id="KW-1133">Transmembrane helix</keyword>
<feature type="transmembrane region" description="Helical" evidence="1">
    <location>
        <begin position="31"/>
        <end position="48"/>
    </location>
</feature>
<protein>
    <recommendedName>
        <fullName evidence="4">YhhN-like protein</fullName>
    </recommendedName>
</protein>
<sequence>MLVKRILKIVLLLLAVTYVFFQTMSLEFEGALTSAVIMVLLTILYVGWTPNVSKLFLSFLVLYALAEVINVSAWSKPEVAIENIDCIYFSINTLYLIAYTLLIVEIIRQLDFKTVFKELTIPIIILLVLDVFSVTLISNTTEGFFNFYEYALEYTYNAVVMLLLSLALINYMYRNTNKSMLFLIGSIFIVFSEIIQLSYYYILKDDNLGFIYSLFFMIALTFFYLQSQQEFSGPIQDYTDENYSID</sequence>
<comment type="caution">
    <text evidence="2">The sequence shown here is derived from an EMBL/GenBank/DDBJ whole genome shotgun (WGS) entry which is preliminary data.</text>
</comment>
<feature type="transmembrane region" description="Helical" evidence="1">
    <location>
        <begin position="180"/>
        <end position="202"/>
    </location>
</feature>
<dbReference type="EMBL" id="QPJO01000004">
    <property type="protein sequence ID" value="RCW90899.1"/>
    <property type="molecule type" value="Genomic_DNA"/>
</dbReference>
<feature type="transmembrane region" description="Helical" evidence="1">
    <location>
        <begin position="119"/>
        <end position="138"/>
    </location>
</feature>
<accession>A0A368ZES2</accession>
<reference evidence="2 3" key="1">
    <citation type="submission" date="2018-07" db="EMBL/GenBank/DDBJ databases">
        <title>Genomic Encyclopedia of Type Strains, Phase III (KMG-III): the genomes of soil and plant-associated and newly described type strains.</title>
        <authorList>
            <person name="Whitman W."/>
        </authorList>
    </citation>
    <scope>NUCLEOTIDE SEQUENCE [LARGE SCALE GENOMIC DNA]</scope>
    <source>
        <strain evidence="2 3">CECT 7958</strain>
    </source>
</reference>
<feature type="transmembrane region" description="Helical" evidence="1">
    <location>
        <begin position="87"/>
        <end position="107"/>
    </location>
</feature>
<feature type="transmembrane region" description="Helical" evidence="1">
    <location>
        <begin position="154"/>
        <end position="173"/>
    </location>
</feature>
<evidence type="ECO:0000313" key="2">
    <source>
        <dbReference type="EMBL" id="RCW90899.1"/>
    </source>
</evidence>
<name>A0A368ZES2_9FLAO</name>
<keyword evidence="3" id="KW-1185">Reference proteome</keyword>
<gene>
    <name evidence="2" type="ORF">DFQ08_104299</name>
</gene>
<organism evidence="2 3">
    <name type="scientific">Winogradskyella arenosi</name>
    <dbReference type="NCBI Taxonomy" id="533325"/>
    <lineage>
        <taxon>Bacteria</taxon>
        <taxon>Pseudomonadati</taxon>
        <taxon>Bacteroidota</taxon>
        <taxon>Flavobacteriia</taxon>
        <taxon>Flavobacteriales</taxon>
        <taxon>Flavobacteriaceae</taxon>
        <taxon>Winogradskyella</taxon>
    </lineage>
</organism>
<keyword evidence="1" id="KW-0812">Transmembrane</keyword>
<evidence type="ECO:0008006" key="4">
    <source>
        <dbReference type="Google" id="ProtNLM"/>
    </source>
</evidence>
<dbReference type="RefSeq" id="WP_114310460.1">
    <property type="nucleotide sequence ID" value="NZ_QPJO01000004.1"/>
</dbReference>
<dbReference type="OrthoDB" id="1443753at2"/>
<feature type="transmembrane region" description="Helical" evidence="1">
    <location>
        <begin position="55"/>
        <end position="75"/>
    </location>
</feature>
<dbReference type="AlphaFoldDB" id="A0A368ZES2"/>
<proteinExistence type="predicted"/>